<evidence type="ECO:0000256" key="2">
    <source>
        <dbReference type="ARBA" id="ARBA00023002"/>
    </source>
</evidence>
<dbReference type="FunFam" id="3.40.309.10:FF:000024">
    <property type="entry name" value="Betaine aldehyde dehydrogenase"/>
    <property type="match status" value="1"/>
</dbReference>
<dbReference type="PROSITE" id="PS00687">
    <property type="entry name" value="ALDEHYDE_DEHYDR_GLU"/>
    <property type="match status" value="1"/>
</dbReference>
<evidence type="ECO:0000259" key="5">
    <source>
        <dbReference type="Pfam" id="PF00171"/>
    </source>
</evidence>
<comment type="caution">
    <text evidence="6">The sequence shown here is derived from an EMBL/GenBank/DDBJ whole genome shotgun (WGS) entry which is preliminary data.</text>
</comment>
<dbReference type="InterPro" id="IPR016160">
    <property type="entry name" value="Ald_DH_CS_CYS"/>
</dbReference>
<dbReference type="SUPFAM" id="SSF53720">
    <property type="entry name" value="ALDH-like"/>
    <property type="match status" value="1"/>
</dbReference>
<dbReference type="GO" id="GO:0016620">
    <property type="term" value="F:oxidoreductase activity, acting on the aldehyde or oxo group of donors, NAD or NADP as acceptor"/>
    <property type="evidence" value="ECO:0007669"/>
    <property type="project" value="InterPro"/>
</dbReference>
<gene>
    <name evidence="6" type="ORF">DAKH74_006480</name>
</gene>
<dbReference type="Gene3D" id="3.40.309.10">
    <property type="entry name" value="Aldehyde Dehydrogenase, Chain A, domain 2"/>
    <property type="match status" value="1"/>
</dbReference>
<keyword evidence="2 4" id="KW-0560">Oxidoreductase</keyword>
<name>A0AAV5RRW8_MAUHU</name>
<proteinExistence type="inferred from homology"/>
<evidence type="ECO:0000256" key="1">
    <source>
        <dbReference type="ARBA" id="ARBA00009986"/>
    </source>
</evidence>
<dbReference type="InterPro" id="IPR016162">
    <property type="entry name" value="Ald_DH_N"/>
</dbReference>
<evidence type="ECO:0000256" key="4">
    <source>
        <dbReference type="RuleBase" id="RU003345"/>
    </source>
</evidence>
<evidence type="ECO:0000313" key="6">
    <source>
        <dbReference type="EMBL" id="GMM54032.1"/>
    </source>
</evidence>
<sequence>MSNIYLNTEMLKQLNSSVHEHIAEWIRNNQDSFAIFRGQEHLIRNTHPQVLAACTFGATCFTLYICYKVLFSLNYRDPHEGSAKFSLPVPEAAQPNWKSKVRLSPPSIVDPEDPTVIQAYCPATGQLLGKFKSKTEADIDDMISRAETAQQQFNDSSIQRRVRVLRSLRDYVLENQELIARVACRDSGKTMLDASMGEILVTLEKLAWVMQHGPATLQPSRRPGPTNWFMKWYKGAEVRYEPLGVVSAIVSWNYPFHNLLGPIIAALFTGNAIVLKCSEQVVWSSEFFVGLVRECLKACGEDPDLVQLCYCLPPREFVDNAANYFTSHPGLKHITFIGSQPIANPILKCAAESLTPVVVELGGKDAFIVLDSVTDLESLSSIILRGTFQSAGQNCIGIERVIVSAKNYDQLVSILESRLTKSPLRLGSDIDQLEGVDMGAMVSGNRFDQLERLVADAVSKGARLLAGGSRYAHHTYPDGHYFQPTLLVDVTPEMDIAQNEVFGPVLVVMRAEDTLDCVKLANSAPFGLGGSVFGSNFKECNMVANKLKTGNVAINDFATFYVCQLPFGGIHGSGYGKFGGEEGLLGLCNAKSVCFDTLPFVSTKIPPPLDYPINNTNQKAWNFVKAFITGAYTPSVWQRVKAICSLAKQA</sequence>
<evidence type="ECO:0000256" key="3">
    <source>
        <dbReference type="PROSITE-ProRule" id="PRU10007"/>
    </source>
</evidence>
<dbReference type="PANTHER" id="PTHR11699">
    <property type="entry name" value="ALDEHYDE DEHYDROGENASE-RELATED"/>
    <property type="match status" value="1"/>
</dbReference>
<dbReference type="PROSITE" id="PS00070">
    <property type="entry name" value="ALDEHYDE_DEHYDR_CYS"/>
    <property type="match status" value="1"/>
</dbReference>
<dbReference type="CDD" id="cd07098">
    <property type="entry name" value="ALDH_F15-22"/>
    <property type="match status" value="1"/>
</dbReference>
<dbReference type="InterPro" id="IPR029510">
    <property type="entry name" value="Ald_DH_CS_GLU"/>
</dbReference>
<dbReference type="Proteomes" id="UP001377567">
    <property type="component" value="Unassembled WGS sequence"/>
</dbReference>
<dbReference type="InterPro" id="IPR016163">
    <property type="entry name" value="Ald_DH_C"/>
</dbReference>
<feature type="active site" evidence="3">
    <location>
        <position position="360"/>
    </location>
</feature>
<accession>A0AAV5RRW8</accession>
<dbReference type="EMBL" id="BTGD01000001">
    <property type="protein sequence ID" value="GMM54032.1"/>
    <property type="molecule type" value="Genomic_DNA"/>
</dbReference>
<dbReference type="Pfam" id="PF00171">
    <property type="entry name" value="Aldedh"/>
    <property type="match status" value="1"/>
</dbReference>
<evidence type="ECO:0000313" key="7">
    <source>
        <dbReference type="Proteomes" id="UP001377567"/>
    </source>
</evidence>
<dbReference type="AlphaFoldDB" id="A0AAV5RRW8"/>
<reference evidence="6 7" key="1">
    <citation type="journal article" date="2023" name="Elife">
        <title>Identification of key yeast species and microbe-microbe interactions impacting larval growth of Drosophila in the wild.</title>
        <authorList>
            <person name="Mure A."/>
            <person name="Sugiura Y."/>
            <person name="Maeda R."/>
            <person name="Honda K."/>
            <person name="Sakurai N."/>
            <person name="Takahashi Y."/>
            <person name="Watada M."/>
            <person name="Katoh T."/>
            <person name="Gotoh A."/>
            <person name="Gotoh Y."/>
            <person name="Taniguchi I."/>
            <person name="Nakamura K."/>
            <person name="Hayashi T."/>
            <person name="Katayama T."/>
            <person name="Uemura T."/>
            <person name="Hattori Y."/>
        </authorList>
    </citation>
    <scope>NUCLEOTIDE SEQUENCE [LARGE SCALE GENOMIC DNA]</scope>
    <source>
        <strain evidence="6 7">KH-74</strain>
    </source>
</reference>
<comment type="similarity">
    <text evidence="1 4">Belongs to the aldehyde dehydrogenase family.</text>
</comment>
<protein>
    <submittedName>
        <fullName evidence="6">Meiotic recombination directing protein</fullName>
    </submittedName>
</protein>
<dbReference type="Gene3D" id="3.40.605.10">
    <property type="entry name" value="Aldehyde Dehydrogenase, Chain A, domain 1"/>
    <property type="match status" value="1"/>
</dbReference>
<keyword evidence="7" id="KW-1185">Reference proteome</keyword>
<feature type="domain" description="Aldehyde dehydrogenase" evidence="5">
    <location>
        <begin position="110"/>
        <end position="593"/>
    </location>
</feature>
<dbReference type="InterPro" id="IPR015590">
    <property type="entry name" value="Aldehyde_DH_dom"/>
</dbReference>
<dbReference type="InterPro" id="IPR016161">
    <property type="entry name" value="Ald_DH/histidinol_DH"/>
</dbReference>
<organism evidence="6 7">
    <name type="scientific">Maudiozyma humilis</name>
    <name type="common">Sour dough yeast</name>
    <name type="synonym">Kazachstania humilis</name>
    <dbReference type="NCBI Taxonomy" id="51915"/>
    <lineage>
        <taxon>Eukaryota</taxon>
        <taxon>Fungi</taxon>
        <taxon>Dikarya</taxon>
        <taxon>Ascomycota</taxon>
        <taxon>Saccharomycotina</taxon>
        <taxon>Saccharomycetes</taxon>
        <taxon>Saccharomycetales</taxon>
        <taxon>Saccharomycetaceae</taxon>
        <taxon>Maudiozyma</taxon>
    </lineage>
</organism>